<accession>A0A2P2J823</accession>
<dbReference type="AlphaFoldDB" id="A0A2P2J823"/>
<protein>
    <submittedName>
        <fullName evidence="1">Uncharacterized protein</fullName>
    </submittedName>
</protein>
<organism evidence="1">
    <name type="scientific">Rhizophora mucronata</name>
    <name type="common">Asiatic mangrove</name>
    <dbReference type="NCBI Taxonomy" id="61149"/>
    <lineage>
        <taxon>Eukaryota</taxon>
        <taxon>Viridiplantae</taxon>
        <taxon>Streptophyta</taxon>
        <taxon>Embryophyta</taxon>
        <taxon>Tracheophyta</taxon>
        <taxon>Spermatophyta</taxon>
        <taxon>Magnoliopsida</taxon>
        <taxon>eudicotyledons</taxon>
        <taxon>Gunneridae</taxon>
        <taxon>Pentapetalae</taxon>
        <taxon>rosids</taxon>
        <taxon>fabids</taxon>
        <taxon>Malpighiales</taxon>
        <taxon>Rhizophoraceae</taxon>
        <taxon>Rhizophora</taxon>
    </lineage>
</organism>
<dbReference type="EMBL" id="GGEC01009136">
    <property type="protein sequence ID" value="MBW89619.1"/>
    <property type="molecule type" value="Transcribed_RNA"/>
</dbReference>
<name>A0A2P2J823_RHIMU</name>
<evidence type="ECO:0000313" key="1">
    <source>
        <dbReference type="EMBL" id="MBW89619.1"/>
    </source>
</evidence>
<reference evidence="1" key="1">
    <citation type="submission" date="2018-02" db="EMBL/GenBank/DDBJ databases">
        <title>Rhizophora mucronata_Transcriptome.</title>
        <authorList>
            <person name="Meera S.P."/>
            <person name="Sreeshan A."/>
            <person name="Augustine A."/>
        </authorList>
    </citation>
    <scope>NUCLEOTIDE SEQUENCE</scope>
    <source>
        <tissue evidence="1">Leaf</tissue>
    </source>
</reference>
<sequence length="64" mass="7469">MLSFDISMMKDNSRFTDSGISMDYSWEQQYSPNGSKRQRCSWAVPDKPREVDSFLGFKSVFSFL</sequence>
<proteinExistence type="predicted"/>